<feature type="region of interest" description="Disordered" evidence="1">
    <location>
        <begin position="206"/>
        <end position="228"/>
    </location>
</feature>
<dbReference type="EMBL" id="JH992967">
    <property type="protein sequence ID" value="EKX54517.1"/>
    <property type="molecule type" value="Genomic_DNA"/>
</dbReference>
<dbReference type="OrthoDB" id="10630729at2759"/>
<evidence type="ECO:0000313" key="3">
    <source>
        <dbReference type="EMBL" id="EKX54517.1"/>
    </source>
</evidence>
<dbReference type="Gene3D" id="2.30.42.10">
    <property type="match status" value="1"/>
</dbReference>
<evidence type="ECO:0000259" key="2">
    <source>
        <dbReference type="PROSITE" id="PS50106"/>
    </source>
</evidence>
<dbReference type="PaxDb" id="55529-EKX54517"/>
<name>L1K1M7_GUITC</name>
<dbReference type="AlphaFoldDB" id="L1K1M7"/>
<dbReference type="SMART" id="SM00228">
    <property type="entry name" value="PDZ"/>
    <property type="match status" value="1"/>
</dbReference>
<feature type="compositionally biased region" description="Low complexity" evidence="1">
    <location>
        <begin position="316"/>
        <end position="341"/>
    </location>
</feature>
<evidence type="ECO:0000313" key="4">
    <source>
        <dbReference type="EnsemblProtists" id="EKX54517"/>
    </source>
</evidence>
<dbReference type="KEGG" id="gtt:GUITHDRAFT_150034"/>
<organism evidence="3">
    <name type="scientific">Guillardia theta (strain CCMP2712)</name>
    <name type="common">Cryptophyte</name>
    <dbReference type="NCBI Taxonomy" id="905079"/>
    <lineage>
        <taxon>Eukaryota</taxon>
        <taxon>Cryptophyceae</taxon>
        <taxon>Pyrenomonadales</taxon>
        <taxon>Geminigeraceae</taxon>
        <taxon>Guillardia</taxon>
    </lineage>
</organism>
<dbReference type="Pfam" id="PF00595">
    <property type="entry name" value="PDZ"/>
    <property type="match status" value="1"/>
</dbReference>
<dbReference type="InterPro" id="IPR001478">
    <property type="entry name" value="PDZ"/>
</dbReference>
<dbReference type="InterPro" id="IPR036034">
    <property type="entry name" value="PDZ_sf"/>
</dbReference>
<sequence>MAVYMSYGYGAGGMQFYPAPIPSYGQPPMGQPMYMPGRTVPAKGGTTAAKKQNAPAATSIYASIPNLPTSNTWYTPGTGTSLYASTPVAPSVKTQVPSLDEEKSTVGLMLWPGKDGELIITDIKENTSAAGTVLAIGDVIVKIDETSIEGLPATEAYKPLAGPNGSMVTITTKRVGEDGSTSTHTAELTRDVSAVEANKITQKSIETSGASLNTQADEKKETTRQLSPAECQMYGVPFGSVWTVGKSSSQHQPTTTAKPPAKTQTAPAKPAPAAPKPAPAAAKPAPAAAKPAPAAPKPTQTASKPTPLVSKPTSQPAASSKKPAANSNSVTSTASANTLSSRPQPSSVTRSQNEGRLLTHQECMMLRVPYGSRFMPSKQSEKRADPLPAAPAADKAPEAPSTTISEVM</sequence>
<dbReference type="EnsemblProtists" id="EKX54517">
    <property type="protein sequence ID" value="EKX54517"/>
    <property type="gene ID" value="GUITHDRAFT_150034"/>
</dbReference>
<dbReference type="RefSeq" id="XP_005841497.1">
    <property type="nucleotide sequence ID" value="XM_005841440.1"/>
</dbReference>
<feature type="compositionally biased region" description="Low complexity" evidence="1">
    <location>
        <begin position="252"/>
        <end position="268"/>
    </location>
</feature>
<feature type="compositionally biased region" description="Pro residues" evidence="1">
    <location>
        <begin position="269"/>
        <end position="278"/>
    </location>
</feature>
<dbReference type="SUPFAM" id="SSF50156">
    <property type="entry name" value="PDZ domain-like"/>
    <property type="match status" value="1"/>
</dbReference>
<dbReference type="GeneID" id="17311038"/>
<feature type="compositionally biased region" description="Low complexity" evidence="1">
    <location>
        <begin position="279"/>
        <end position="307"/>
    </location>
</feature>
<protein>
    <recommendedName>
        <fullName evidence="2">PDZ domain-containing protein</fullName>
    </recommendedName>
</protein>
<feature type="compositionally biased region" description="Polar residues" evidence="1">
    <location>
        <begin position="206"/>
        <end position="215"/>
    </location>
</feature>
<reference evidence="4" key="3">
    <citation type="submission" date="2016-03" db="UniProtKB">
        <authorList>
            <consortium name="EnsemblProtists"/>
        </authorList>
    </citation>
    <scope>IDENTIFICATION</scope>
</reference>
<evidence type="ECO:0000256" key="1">
    <source>
        <dbReference type="SAM" id="MobiDB-lite"/>
    </source>
</evidence>
<reference evidence="3 5" key="1">
    <citation type="journal article" date="2012" name="Nature">
        <title>Algal genomes reveal evolutionary mosaicism and the fate of nucleomorphs.</title>
        <authorList>
            <consortium name="DOE Joint Genome Institute"/>
            <person name="Curtis B.A."/>
            <person name="Tanifuji G."/>
            <person name="Burki F."/>
            <person name="Gruber A."/>
            <person name="Irimia M."/>
            <person name="Maruyama S."/>
            <person name="Arias M.C."/>
            <person name="Ball S.G."/>
            <person name="Gile G.H."/>
            <person name="Hirakawa Y."/>
            <person name="Hopkins J.F."/>
            <person name="Kuo A."/>
            <person name="Rensing S.A."/>
            <person name="Schmutz J."/>
            <person name="Symeonidi A."/>
            <person name="Elias M."/>
            <person name="Eveleigh R.J."/>
            <person name="Herman E.K."/>
            <person name="Klute M.J."/>
            <person name="Nakayama T."/>
            <person name="Obornik M."/>
            <person name="Reyes-Prieto A."/>
            <person name="Armbrust E.V."/>
            <person name="Aves S.J."/>
            <person name="Beiko R.G."/>
            <person name="Coutinho P."/>
            <person name="Dacks J.B."/>
            <person name="Durnford D.G."/>
            <person name="Fast N.M."/>
            <person name="Green B.R."/>
            <person name="Grisdale C.J."/>
            <person name="Hempel F."/>
            <person name="Henrissat B."/>
            <person name="Hoppner M.P."/>
            <person name="Ishida K."/>
            <person name="Kim E."/>
            <person name="Koreny L."/>
            <person name="Kroth P.G."/>
            <person name="Liu Y."/>
            <person name="Malik S.B."/>
            <person name="Maier U.G."/>
            <person name="McRose D."/>
            <person name="Mock T."/>
            <person name="Neilson J.A."/>
            <person name="Onodera N.T."/>
            <person name="Poole A.M."/>
            <person name="Pritham E.J."/>
            <person name="Richards T.A."/>
            <person name="Rocap G."/>
            <person name="Roy S.W."/>
            <person name="Sarai C."/>
            <person name="Schaack S."/>
            <person name="Shirato S."/>
            <person name="Slamovits C.H."/>
            <person name="Spencer D.F."/>
            <person name="Suzuki S."/>
            <person name="Worden A.Z."/>
            <person name="Zauner S."/>
            <person name="Barry K."/>
            <person name="Bell C."/>
            <person name="Bharti A.K."/>
            <person name="Crow J.A."/>
            <person name="Grimwood J."/>
            <person name="Kramer R."/>
            <person name="Lindquist E."/>
            <person name="Lucas S."/>
            <person name="Salamov A."/>
            <person name="McFadden G.I."/>
            <person name="Lane C.E."/>
            <person name="Keeling P.J."/>
            <person name="Gray M.W."/>
            <person name="Grigoriev I.V."/>
            <person name="Archibald J.M."/>
        </authorList>
    </citation>
    <scope>NUCLEOTIDE SEQUENCE</scope>
    <source>
        <strain evidence="3 5">CCMP2712</strain>
    </source>
</reference>
<dbReference type="Proteomes" id="UP000011087">
    <property type="component" value="Unassembled WGS sequence"/>
</dbReference>
<gene>
    <name evidence="3" type="ORF">GUITHDRAFT_150034</name>
</gene>
<evidence type="ECO:0000313" key="5">
    <source>
        <dbReference type="Proteomes" id="UP000011087"/>
    </source>
</evidence>
<keyword evidence="5" id="KW-1185">Reference proteome</keyword>
<feature type="compositionally biased region" description="Polar residues" evidence="1">
    <location>
        <begin position="342"/>
        <end position="354"/>
    </location>
</feature>
<reference evidence="5" key="2">
    <citation type="submission" date="2012-11" db="EMBL/GenBank/DDBJ databases">
        <authorList>
            <person name="Kuo A."/>
            <person name="Curtis B.A."/>
            <person name="Tanifuji G."/>
            <person name="Burki F."/>
            <person name="Gruber A."/>
            <person name="Irimia M."/>
            <person name="Maruyama S."/>
            <person name="Arias M.C."/>
            <person name="Ball S.G."/>
            <person name="Gile G.H."/>
            <person name="Hirakawa Y."/>
            <person name="Hopkins J.F."/>
            <person name="Rensing S.A."/>
            <person name="Schmutz J."/>
            <person name="Symeonidi A."/>
            <person name="Elias M."/>
            <person name="Eveleigh R.J."/>
            <person name="Herman E.K."/>
            <person name="Klute M.J."/>
            <person name="Nakayama T."/>
            <person name="Obornik M."/>
            <person name="Reyes-Prieto A."/>
            <person name="Armbrust E.V."/>
            <person name="Aves S.J."/>
            <person name="Beiko R.G."/>
            <person name="Coutinho P."/>
            <person name="Dacks J.B."/>
            <person name="Durnford D.G."/>
            <person name="Fast N.M."/>
            <person name="Green B.R."/>
            <person name="Grisdale C."/>
            <person name="Hempe F."/>
            <person name="Henrissat B."/>
            <person name="Hoppner M.P."/>
            <person name="Ishida K.-I."/>
            <person name="Kim E."/>
            <person name="Koreny L."/>
            <person name="Kroth P.G."/>
            <person name="Liu Y."/>
            <person name="Malik S.-B."/>
            <person name="Maier U.G."/>
            <person name="McRose D."/>
            <person name="Mock T."/>
            <person name="Neilson J.A."/>
            <person name="Onodera N.T."/>
            <person name="Poole A.M."/>
            <person name="Pritham E.J."/>
            <person name="Richards T.A."/>
            <person name="Rocap G."/>
            <person name="Roy S.W."/>
            <person name="Sarai C."/>
            <person name="Schaack S."/>
            <person name="Shirato S."/>
            <person name="Slamovits C.H."/>
            <person name="Spencer D.F."/>
            <person name="Suzuki S."/>
            <person name="Worden A.Z."/>
            <person name="Zauner S."/>
            <person name="Barry K."/>
            <person name="Bell C."/>
            <person name="Bharti A.K."/>
            <person name="Crow J.A."/>
            <person name="Grimwood J."/>
            <person name="Kramer R."/>
            <person name="Lindquist E."/>
            <person name="Lucas S."/>
            <person name="Salamov A."/>
            <person name="McFadden G.I."/>
            <person name="Lane C.E."/>
            <person name="Keeling P.J."/>
            <person name="Gray M.W."/>
            <person name="Grigoriev I.V."/>
            <person name="Archibald J.M."/>
        </authorList>
    </citation>
    <scope>NUCLEOTIDE SEQUENCE</scope>
    <source>
        <strain evidence="5">CCMP2712</strain>
    </source>
</reference>
<dbReference type="HOGENOM" id="CLU_675191_0_0_1"/>
<dbReference type="PROSITE" id="PS50106">
    <property type="entry name" value="PDZ"/>
    <property type="match status" value="1"/>
</dbReference>
<feature type="compositionally biased region" description="Low complexity" evidence="1">
    <location>
        <begin position="386"/>
        <end position="400"/>
    </location>
</feature>
<accession>L1K1M7</accession>
<dbReference type="OMA" id="CDRCECI"/>
<proteinExistence type="predicted"/>
<feature type="domain" description="PDZ" evidence="2">
    <location>
        <begin position="95"/>
        <end position="175"/>
    </location>
</feature>
<feature type="region of interest" description="Disordered" evidence="1">
    <location>
        <begin position="244"/>
        <end position="408"/>
    </location>
</feature>